<name>A0A438DY64_VITVI</name>
<feature type="region of interest" description="Disordered" evidence="1">
    <location>
        <begin position="401"/>
        <end position="455"/>
    </location>
</feature>
<evidence type="ECO:0000259" key="2">
    <source>
        <dbReference type="Pfam" id="PF14111"/>
    </source>
</evidence>
<evidence type="ECO:0000313" key="4">
    <source>
        <dbReference type="Proteomes" id="UP000288805"/>
    </source>
</evidence>
<dbReference type="Pfam" id="PF14111">
    <property type="entry name" value="DUF4283"/>
    <property type="match status" value="1"/>
</dbReference>
<comment type="caution">
    <text evidence="3">The sequence shown here is derived from an EMBL/GenBank/DDBJ whole genome shotgun (WGS) entry which is preliminary data.</text>
</comment>
<dbReference type="PANTHER" id="PTHR34427">
    <property type="entry name" value="DUF4283 DOMAIN PROTEIN"/>
    <property type="match status" value="1"/>
</dbReference>
<dbReference type="EMBL" id="QGNW01001458">
    <property type="protein sequence ID" value="RVW40456.1"/>
    <property type="molecule type" value="Genomic_DNA"/>
</dbReference>
<dbReference type="Proteomes" id="UP000288805">
    <property type="component" value="Unassembled WGS sequence"/>
</dbReference>
<dbReference type="PANTHER" id="PTHR34427:SF5">
    <property type="entry name" value="DUF4283 DOMAIN-CONTAINING PROTEIN"/>
    <property type="match status" value="1"/>
</dbReference>
<dbReference type="InterPro" id="IPR025558">
    <property type="entry name" value="DUF4283"/>
</dbReference>
<evidence type="ECO:0000256" key="1">
    <source>
        <dbReference type="SAM" id="MobiDB-lite"/>
    </source>
</evidence>
<accession>A0A438DY64</accession>
<dbReference type="AlphaFoldDB" id="A0A438DY64"/>
<sequence length="686" mass="76483">MVERGGKTLIITESKKGVSSWVRIGLNSVRLFMEGLQQCIEDVKVGSWEKRWKEKGRSFSLVRVTNRAGCFLRLGVVDVELKRYSICIPKGKGDKGGWTAMVEAFRQMDITFGKKVQQEEVRALGRSRPEMVKGRSFADTMKGWGNKGSNIIRVEVGWEELSRNISRLEHCLIGSWNLSNAKGEDLENLGWKMAKAWGLKGKMGIASIGKGRVLLEFELAEEARRVHLSGNKAVGGVQVDLERWNPRSGCMEEGEVRREVWVRILGLPISLWVPSVLRKVGDVCGGFLDVDPKTESMEDLQWARILIRSDGENIPGSLVIGVEGMTYSLSLWWEAVPSLRQEEGWKRGLWNRPRGEVSGDEVPRAGLRVEEMVCAGFEAQRQSKDGTSRLTQDVGSAAMGSQSQVGLLRGPGSYTGSAGPGREMDWAFGPSLLSGSEAPKGDQIGPHQPRSSGRAADIGLGYLQKGKAILSQAHLLDNGLLLKTYSSGPNGNNKDDNMESEFVRCREEEMGRRQQTDLKHQRAERMLEEEVARYGLDVNLGGFRAQGSSSSNFFCFGRSPEREGYEHSGDLVEVNSVDSLGRNSGWNVDQTEFQEGRKEDQLNWEESSLIKFSHFLGFSTEGLEKEILSFLGKIRKRREKIVGKGLLETSRFERELKRLECSVNYEGESKKKGPIQGRGNQNISVQ</sequence>
<feature type="domain" description="DUF4283" evidence="2">
    <location>
        <begin position="166"/>
        <end position="252"/>
    </location>
</feature>
<proteinExistence type="predicted"/>
<evidence type="ECO:0000313" key="3">
    <source>
        <dbReference type="EMBL" id="RVW40456.1"/>
    </source>
</evidence>
<reference evidence="3 4" key="1">
    <citation type="journal article" date="2018" name="PLoS Genet.">
        <title>Population sequencing reveals clonal diversity and ancestral inbreeding in the grapevine cultivar Chardonnay.</title>
        <authorList>
            <person name="Roach M.J."/>
            <person name="Johnson D.L."/>
            <person name="Bohlmann J."/>
            <person name="van Vuuren H.J."/>
            <person name="Jones S.J."/>
            <person name="Pretorius I.S."/>
            <person name="Schmidt S.A."/>
            <person name="Borneman A.R."/>
        </authorList>
    </citation>
    <scope>NUCLEOTIDE SEQUENCE [LARGE SCALE GENOMIC DNA]</scope>
    <source>
        <strain evidence="4">cv. Chardonnay</strain>
        <tissue evidence="3">Leaf</tissue>
    </source>
</reference>
<gene>
    <name evidence="3" type="ORF">CK203_092363</name>
</gene>
<organism evidence="3 4">
    <name type="scientific">Vitis vinifera</name>
    <name type="common">Grape</name>
    <dbReference type="NCBI Taxonomy" id="29760"/>
    <lineage>
        <taxon>Eukaryota</taxon>
        <taxon>Viridiplantae</taxon>
        <taxon>Streptophyta</taxon>
        <taxon>Embryophyta</taxon>
        <taxon>Tracheophyta</taxon>
        <taxon>Spermatophyta</taxon>
        <taxon>Magnoliopsida</taxon>
        <taxon>eudicotyledons</taxon>
        <taxon>Gunneridae</taxon>
        <taxon>Pentapetalae</taxon>
        <taxon>rosids</taxon>
        <taxon>Vitales</taxon>
        <taxon>Vitaceae</taxon>
        <taxon>Viteae</taxon>
        <taxon>Vitis</taxon>
    </lineage>
</organism>
<protein>
    <recommendedName>
        <fullName evidence="2">DUF4283 domain-containing protein</fullName>
    </recommendedName>
</protein>